<feature type="transmembrane region" description="Helical" evidence="1">
    <location>
        <begin position="32"/>
        <end position="55"/>
    </location>
</feature>
<protein>
    <submittedName>
        <fullName evidence="2">Uncharacterized protein</fullName>
    </submittedName>
</protein>
<proteinExistence type="predicted"/>
<gene>
    <name evidence="2" type="ORF">ABR82_03795</name>
</gene>
<evidence type="ECO:0000313" key="3">
    <source>
        <dbReference type="Proteomes" id="UP000051269"/>
    </source>
</evidence>
<dbReference type="EMBL" id="LIBO01000190">
    <property type="protein sequence ID" value="KRO61849.1"/>
    <property type="molecule type" value="Genomic_DNA"/>
</dbReference>
<keyword evidence="1" id="KW-1133">Transmembrane helix</keyword>
<reference evidence="2 3" key="1">
    <citation type="submission" date="2015-10" db="EMBL/GenBank/DDBJ databases">
        <title>Metagenome-Assembled Genomes uncover a global brackish microbiome.</title>
        <authorList>
            <person name="Hugerth L.W."/>
            <person name="Larsson J."/>
            <person name="Alneberg J."/>
            <person name="Lindh M.V."/>
            <person name="Legrand C."/>
            <person name="Pinhassi J."/>
            <person name="Andersson A.F."/>
        </authorList>
    </citation>
    <scope>NUCLEOTIDE SEQUENCE [LARGE SCALE GENOMIC DNA]</scope>
    <source>
        <strain evidence="2">BACL18 MAG-120507-bin52</strain>
    </source>
</reference>
<dbReference type="AlphaFoldDB" id="A0A0R2RGX3"/>
<organism evidence="2 3">
    <name type="scientific">Verrucomicrobia subdivision 6 bacterium BACL9 MAG-120507-bin52</name>
    <dbReference type="NCBI Taxonomy" id="1655590"/>
    <lineage>
        <taxon>Bacteria</taxon>
        <taxon>Pseudomonadati</taxon>
        <taxon>Verrucomicrobiota</taxon>
        <taxon>Verrucomicrobiia</taxon>
        <taxon>Verrucomicrobiales</taxon>
        <taxon>Verrucomicrobia subdivision 6</taxon>
    </lineage>
</organism>
<evidence type="ECO:0000313" key="2">
    <source>
        <dbReference type="EMBL" id="KRO61849.1"/>
    </source>
</evidence>
<dbReference type="Proteomes" id="UP000051269">
    <property type="component" value="Unassembled WGS sequence"/>
</dbReference>
<keyword evidence="1" id="KW-0472">Membrane</keyword>
<comment type="caution">
    <text evidence="2">The sequence shown here is derived from an EMBL/GenBank/DDBJ whole genome shotgun (WGS) entry which is preliminary data.</text>
</comment>
<keyword evidence="1" id="KW-0812">Transmembrane</keyword>
<name>A0A0R2RGX3_9BACT</name>
<accession>A0A0R2RGX3</accession>
<evidence type="ECO:0000256" key="1">
    <source>
        <dbReference type="SAM" id="Phobius"/>
    </source>
</evidence>
<sequence>MPASRADPSGYRQTRSPTKTENWVTLGAGKSLLLFVSIYLLPLLPIQAASVLLGAGDVSNHLLILFAPGQTLSYELRHDGSIQSGQQLLASVIQATGGVSVTTASRDTVGNPILFSSQLSTWNGQGLFAHFYDYGWGIFINGFASGNLSAASDGSWSSYFTYQIGGANADFISAPVGASGRILSNGDHDAYVLTSAFSSPGLAAWMATHEIADLSEDSDGDGLTNLLEYALRRHPHVWDSTGAIEYGLEENSGTHHLTLTYRRPHDVYADIPEGADAGYDGVGYTVETSPDLVRWDSGTNHVTQTVIPDISGPMVSVVARVPADSPRRFLRLRIQIP</sequence>